<dbReference type="InterPro" id="IPR036188">
    <property type="entry name" value="FAD/NAD-bd_sf"/>
</dbReference>
<evidence type="ECO:0000313" key="5">
    <source>
        <dbReference type="EMBL" id="MCX2980825.1"/>
    </source>
</evidence>
<dbReference type="Pfam" id="PF01593">
    <property type="entry name" value="Amino_oxidase"/>
    <property type="match status" value="1"/>
</dbReference>
<evidence type="ECO:0000256" key="1">
    <source>
        <dbReference type="ARBA" id="ARBA00037217"/>
    </source>
</evidence>
<dbReference type="Proteomes" id="UP001143362">
    <property type="component" value="Unassembled WGS sequence"/>
</dbReference>
<comment type="function">
    <text evidence="1">Probable oxidoreductase that may play a role as regulator of mitochondrial function.</text>
</comment>
<keyword evidence="6" id="KW-1185">Reference proteome</keyword>
<organism evidence="5 6">
    <name type="scientific">Candidatus Litorirhabdus singularis</name>
    <dbReference type="NCBI Taxonomy" id="2518993"/>
    <lineage>
        <taxon>Bacteria</taxon>
        <taxon>Pseudomonadati</taxon>
        <taxon>Pseudomonadota</taxon>
        <taxon>Gammaproteobacteria</taxon>
        <taxon>Cellvibrionales</taxon>
        <taxon>Halieaceae</taxon>
        <taxon>Candidatus Litorirhabdus</taxon>
    </lineage>
</organism>
<accession>A0ABT3TG80</accession>
<dbReference type="PANTHER" id="PTHR10668">
    <property type="entry name" value="PHYTOENE DEHYDROGENASE"/>
    <property type="match status" value="1"/>
</dbReference>
<evidence type="ECO:0000256" key="3">
    <source>
        <dbReference type="ARBA" id="ARBA00040298"/>
    </source>
</evidence>
<evidence type="ECO:0000313" key="6">
    <source>
        <dbReference type="Proteomes" id="UP001143362"/>
    </source>
</evidence>
<evidence type="ECO:0000256" key="2">
    <source>
        <dbReference type="ARBA" id="ARBA00038825"/>
    </source>
</evidence>
<sequence>MSNQERAFDAIVIGAGHNGLAAATVLARNGQRVLVLEKNNYVGGMGGTREILKGCQNEVGASVMFPLSSEVKHYFDFEGHGVEMIPLPVMAVNLSGEDGRPLVFYKNPLKLAFNLLLGFGPGAMLGFVRLLKFCEYPAQVLDRFTARKAPRNLEDLIAEAPTEAKREQLELAFKGSAMDIIDRFFPDQVKHRELRANMAFAAVQATYKGPYTPGSGLCLIYTMAQEGSEGMMQRVKGGMGKLSESLASQIESMGGEIRLKQRVSRIVLDGDRVTGVELKSGEQLMANVVISNLDKPATFAGLLPDYPLGQEVQQRVDDFEHRGAFVHMLFKLKGLPHFAPRLEKLNRTKECRFGGAMVLDPEVMQACYESCLRGELPEQVPLAYQFPTVMDPSLAPEGYHIGSAYGFYFPCDAPKGQRGKLRDRMGELIIDHISMHMPDFRELLVDTAIFSSDHFASMQGVTNGDWTHGLLHPEQMIGDRCLIEGTGHVTPVKNLFLCGASCHPGPGVTFLPGYNCAHEVLALAQAVGESGDGVSAAKPAPAERAA</sequence>
<evidence type="ECO:0000259" key="4">
    <source>
        <dbReference type="Pfam" id="PF01593"/>
    </source>
</evidence>
<dbReference type="PANTHER" id="PTHR10668:SF103">
    <property type="entry name" value="PYRIDINE NUCLEOTIDE-DISULFIDE OXIDOREDUCTASE DOMAIN-CONTAINING PROTEIN 2"/>
    <property type="match status" value="1"/>
</dbReference>
<proteinExistence type="predicted"/>
<comment type="caution">
    <text evidence="5">The sequence shown here is derived from an EMBL/GenBank/DDBJ whole genome shotgun (WGS) entry which is preliminary data.</text>
</comment>
<comment type="subunit">
    <text evidence="2">Interacts with COX5B; this interaction may contribute to localize PYROXD2 to the inner face of the inner mitochondrial membrane.</text>
</comment>
<dbReference type="EMBL" id="SHNN01000001">
    <property type="protein sequence ID" value="MCX2980825.1"/>
    <property type="molecule type" value="Genomic_DNA"/>
</dbReference>
<name>A0ABT3TG80_9GAMM</name>
<dbReference type="SUPFAM" id="SSF51905">
    <property type="entry name" value="FAD/NAD(P)-binding domain"/>
    <property type="match status" value="1"/>
</dbReference>
<dbReference type="Gene3D" id="3.50.50.60">
    <property type="entry name" value="FAD/NAD(P)-binding domain"/>
    <property type="match status" value="2"/>
</dbReference>
<protein>
    <recommendedName>
        <fullName evidence="3">Pyridine nucleotide-disulfide oxidoreductase domain-containing protein 2</fullName>
    </recommendedName>
</protein>
<dbReference type="InterPro" id="IPR002937">
    <property type="entry name" value="Amino_oxidase"/>
</dbReference>
<gene>
    <name evidence="5" type="ORF">EYC98_08040</name>
</gene>
<dbReference type="InterPro" id="IPR018203">
    <property type="entry name" value="GDP_dissociation_inhibitor"/>
</dbReference>
<reference evidence="5" key="1">
    <citation type="submission" date="2019-02" db="EMBL/GenBank/DDBJ databases">
        <authorList>
            <person name="Li S.-H."/>
        </authorList>
    </citation>
    <scope>NUCLEOTIDE SEQUENCE</scope>
    <source>
        <strain evidence="5">IMCC14734</strain>
    </source>
</reference>
<dbReference type="RefSeq" id="WP_279244800.1">
    <property type="nucleotide sequence ID" value="NZ_SHNN01000001.1"/>
</dbReference>
<dbReference type="PRINTS" id="PR00891">
    <property type="entry name" value="RABGDIREP"/>
</dbReference>
<feature type="domain" description="Amine oxidase" evidence="4">
    <location>
        <begin position="19"/>
        <end position="297"/>
    </location>
</feature>